<reference evidence="1 2" key="1">
    <citation type="submission" date="2020-06" db="EMBL/GenBank/DDBJ databases">
        <title>Mannheimia pernigra sp. nov. isolated from bovine respiratory tract.</title>
        <authorList>
            <person name="Kuhnert P."/>
            <person name="Akarsu-Egger H."/>
        </authorList>
    </citation>
    <scope>NUCLEOTIDE SEQUENCE [LARGE SCALE GENOMIC DNA]</scope>
    <source>
        <strain evidence="1 2">BNO311</strain>
    </source>
</reference>
<gene>
    <name evidence="1" type="ORF">HV559_05175</name>
</gene>
<dbReference type="Proteomes" id="UP000509660">
    <property type="component" value="Chromosome"/>
</dbReference>
<dbReference type="RefSeq" id="WP_176809729.1">
    <property type="nucleotide sequence ID" value="NZ_CP055306.1"/>
</dbReference>
<dbReference type="AlphaFoldDB" id="A0A7D5DVV8"/>
<organism evidence="1 2">
    <name type="scientific">Mannheimia pernigra</name>
    <dbReference type="NCBI Taxonomy" id="111844"/>
    <lineage>
        <taxon>Bacteria</taxon>
        <taxon>Pseudomonadati</taxon>
        <taxon>Pseudomonadota</taxon>
        <taxon>Gammaproteobacteria</taxon>
        <taxon>Pasteurellales</taxon>
        <taxon>Pasteurellaceae</taxon>
        <taxon>Mannheimia</taxon>
    </lineage>
</organism>
<evidence type="ECO:0000313" key="2">
    <source>
        <dbReference type="Proteomes" id="UP000509660"/>
    </source>
</evidence>
<sequence>MKLLKSSKKPLQPTIIGLSENEQYYCLVKNEENTLNVFWQKKREGLESAIQTIMQKDMAKSGKKFSLVRAIPYQYIWRKTVFMSKNLDEIQLHRQIILILKNEQPLAIELLNFDYQRFPSSNNNLDRIIIYAINKKYAESLNQFSSILDCELHCYMRGLFYLMSEYDTKKSFSFSFKEKICQFTETELYFYEIAPEDCIHLSNISITDIDIQSDDDKQLYCLALGASLWNGKVLI</sequence>
<keyword evidence="2" id="KW-1185">Reference proteome</keyword>
<accession>A0A7D5DVV8</accession>
<protein>
    <submittedName>
        <fullName evidence="1">Competence protein ComA</fullName>
    </submittedName>
</protein>
<name>A0A7D5DVV8_9PAST</name>
<evidence type="ECO:0000313" key="1">
    <source>
        <dbReference type="EMBL" id="QLB40300.1"/>
    </source>
</evidence>
<dbReference type="EMBL" id="CP055306">
    <property type="protein sequence ID" value="QLB40300.1"/>
    <property type="molecule type" value="Genomic_DNA"/>
</dbReference>
<proteinExistence type="predicted"/>